<dbReference type="KEGG" id="vg:33194228"/>
<gene>
    <name evidence="2" type="primary">ORF11</name>
</gene>
<organism evidence="2">
    <name type="scientific">Common bottlenose dolphin gammaherpesvirus 1 strain Sarasota</name>
    <dbReference type="NCBI Taxonomy" id="2022783"/>
    <lineage>
        <taxon>Viruses</taxon>
        <taxon>Duplodnaviria</taxon>
        <taxon>Heunggongvirae</taxon>
        <taxon>Peploviricota</taxon>
        <taxon>Herviviricetes</taxon>
        <taxon>Herpesvirales</taxon>
        <taxon>Orthoherpesviridae</taxon>
        <taxon>Gammaherpesvirinae</taxon>
        <taxon>Bossavirus</taxon>
        <taxon>Bossavirus delphinidgamma1</taxon>
        <taxon>Delphinid gammaherpesvirus 1</taxon>
    </lineage>
</organism>
<sequence length="425" mass="48061">MSTLTRASTQKKRQSLSRHSWTYGTARRQPDESSFKTDAWNFTVYPTYIKVTNAKSVSVICTTSCFPLHITLGEIIQRVLPSFNYTEDTTRGRQAAIRFIMFGAAGNPVRVRSAFVKSPSCDLKFKVLDPKNLKIAAGKLVFYIASVVCLKLNGIFLKCLNDKTHQPIEKTCKQEAYDLTTSKPKVMVTGPMSMNNKQNCLFLATHMTEIFKKKYIHIHMATNDVCLVNSIYRTPDYVTFDLDCQPTYYSHFKDDLKVFMTLQDEVILAFKFNPFMLCPWQGDWDRVPIFYTGSGITVPAKSHAIVPYDNCYFTPTSSNITSIVVSSNYGSSELIVEEAEWKPGETINVRVFNCSNFAFEFKNGTQIADAVFIIASKYPMKHLLPDRVVDRLTTALRLPGKILVNATKLPTFSNLNDSIHPGVLK</sequence>
<dbReference type="RefSeq" id="YP_009388516.1">
    <property type="nucleotide sequence ID" value="NC_035117.1"/>
</dbReference>
<dbReference type="OrthoDB" id="10661at10239"/>
<proteinExistence type="predicted"/>
<protein>
    <submittedName>
        <fullName evidence="2">Virion protein G11</fullName>
    </submittedName>
</protein>
<accession>A0A1Z1NE96</accession>
<dbReference type="GeneID" id="33194228"/>
<dbReference type="InterPro" id="IPR006882">
    <property type="entry name" value="Herpes_Orf11"/>
</dbReference>
<name>A0A1Z1NE96_9GAMA</name>
<reference evidence="2" key="1">
    <citation type="submission" date="2017-04" db="EMBL/GenBank/DDBJ databases">
        <title>Genome sequence of delphinid gammaherpesvirus 1 from an Atlantic bottlenose dolphin (Tursiops truncatus).</title>
        <authorList>
            <person name="Davison A.J."/>
            <person name="Subramaniam K."/>
            <person name="Kerr K."/>
            <person name="Jacob J.J."/>
            <person name="Landrau-Giovannetti N."/>
            <person name="Waltzek T.B."/>
        </authorList>
    </citation>
    <scope>NUCLEOTIDE SEQUENCE [LARGE SCALE GENOMIC DNA]</scope>
    <source>
        <strain evidence="2">Sarasota</strain>
    </source>
</reference>
<evidence type="ECO:0000256" key="1">
    <source>
        <dbReference type="SAM" id="MobiDB-lite"/>
    </source>
</evidence>
<keyword evidence="3" id="KW-1185">Reference proteome</keyword>
<dbReference type="EMBL" id="KY965444">
    <property type="protein sequence ID" value="ARW78078.1"/>
    <property type="molecule type" value="Genomic_DNA"/>
</dbReference>
<evidence type="ECO:0000313" key="2">
    <source>
        <dbReference type="EMBL" id="ARW78078.1"/>
    </source>
</evidence>
<feature type="region of interest" description="Disordered" evidence="1">
    <location>
        <begin position="1"/>
        <end position="31"/>
    </location>
</feature>
<dbReference type="SUPFAM" id="SSF51283">
    <property type="entry name" value="dUTPase-like"/>
    <property type="match status" value="1"/>
</dbReference>
<dbReference type="InterPro" id="IPR036157">
    <property type="entry name" value="dUTPase-like_sf"/>
</dbReference>
<dbReference type="Pfam" id="PF04797">
    <property type="entry name" value="Herpes_ORF11"/>
    <property type="match status" value="1"/>
</dbReference>
<evidence type="ECO:0000313" key="3">
    <source>
        <dbReference type="Proteomes" id="UP000214863"/>
    </source>
</evidence>
<dbReference type="Proteomes" id="UP000214863">
    <property type="component" value="Segment"/>
</dbReference>